<evidence type="ECO:0000313" key="2">
    <source>
        <dbReference type="Proteomes" id="UP000190648"/>
    </source>
</evidence>
<organism evidence="1 2">
    <name type="scientific">Patagioenas fasciata monilis</name>
    <dbReference type="NCBI Taxonomy" id="372326"/>
    <lineage>
        <taxon>Eukaryota</taxon>
        <taxon>Metazoa</taxon>
        <taxon>Chordata</taxon>
        <taxon>Craniata</taxon>
        <taxon>Vertebrata</taxon>
        <taxon>Euteleostomi</taxon>
        <taxon>Archelosauria</taxon>
        <taxon>Archosauria</taxon>
        <taxon>Dinosauria</taxon>
        <taxon>Saurischia</taxon>
        <taxon>Theropoda</taxon>
        <taxon>Coelurosauria</taxon>
        <taxon>Aves</taxon>
        <taxon>Neognathae</taxon>
        <taxon>Neoaves</taxon>
        <taxon>Columbimorphae</taxon>
        <taxon>Columbiformes</taxon>
        <taxon>Columbidae</taxon>
        <taxon>Patagioenas</taxon>
    </lineage>
</organism>
<dbReference type="EMBL" id="LSYS01002736">
    <property type="protein sequence ID" value="OPJ85793.1"/>
    <property type="molecule type" value="Genomic_DNA"/>
</dbReference>
<keyword evidence="2" id="KW-1185">Reference proteome</keyword>
<reference evidence="1 2" key="1">
    <citation type="submission" date="2016-02" db="EMBL/GenBank/DDBJ databases">
        <title>Band-tailed pigeon sequencing and assembly.</title>
        <authorList>
            <person name="Soares A.E."/>
            <person name="Novak B.J."/>
            <person name="Rice E.S."/>
            <person name="O'Connell B."/>
            <person name="Chang D."/>
            <person name="Weber S."/>
            <person name="Shapiro B."/>
        </authorList>
    </citation>
    <scope>NUCLEOTIDE SEQUENCE [LARGE SCALE GENOMIC DNA]</scope>
    <source>
        <strain evidence="1">BTP2013</strain>
        <tissue evidence="1">Blood</tissue>
    </source>
</reference>
<comment type="caution">
    <text evidence="1">The sequence shown here is derived from an EMBL/GenBank/DDBJ whole genome shotgun (WGS) entry which is preliminary data.</text>
</comment>
<gene>
    <name evidence="1" type="ORF">AV530_013905</name>
</gene>
<accession>A0A1V4KN02</accession>
<sequence>MNSEKTGFNTVVGKMKYSSHNVPIMHKGRYVTTGDALTDFNKLESLENSSKWTLLVTWPVKDCQVEKCQHSCSSCLEQRLPLFSYAERDVYMHYFGDAETGKLKEWRGARAPSPAQFFLKTSSPLLGF</sequence>
<evidence type="ECO:0000313" key="1">
    <source>
        <dbReference type="EMBL" id="OPJ85793.1"/>
    </source>
</evidence>
<dbReference type="AlphaFoldDB" id="A0A1V4KN02"/>
<dbReference type="Proteomes" id="UP000190648">
    <property type="component" value="Unassembled WGS sequence"/>
</dbReference>
<name>A0A1V4KN02_PATFA</name>
<protein>
    <submittedName>
        <fullName evidence="1">Uncharacterized protein</fullName>
    </submittedName>
</protein>
<proteinExistence type="predicted"/>